<reference evidence="2 3" key="1">
    <citation type="journal article" date="2016" name="Genome Announc.">
        <title>Draft Genome Sequence of Paenibacillus amylolyticus Heshi-A3, Isolated from Fermented Rice Bran in a Japanese Fermented Seafood Dish.</title>
        <authorList>
            <person name="Akuzawa S."/>
            <person name="Nagaoka J."/>
            <person name="Kanekatsu M."/>
            <person name="Kubota E."/>
            <person name="Ohtake R."/>
            <person name="Suzuki T."/>
            <person name="Kanesaki Y."/>
        </authorList>
    </citation>
    <scope>NUCLEOTIDE SEQUENCE [LARGE SCALE GENOMIC DNA]</scope>
    <source>
        <strain evidence="2 3">Heshi-A3</strain>
    </source>
</reference>
<gene>
    <name evidence="2" type="ORF">PAHA3_5003</name>
</gene>
<evidence type="ECO:0000313" key="2">
    <source>
        <dbReference type="EMBL" id="GAS84882.1"/>
    </source>
</evidence>
<organism evidence="2 3">
    <name type="scientific">Paenibacillus amylolyticus</name>
    <dbReference type="NCBI Taxonomy" id="1451"/>
    <lineage>
        <taxon>Bacteria</taxon>
        <taxon>Bacillati</taxon>
        <taxon>Bacillota</taxon>
        <taxon>Bacilli</taxon>
        <taxon>Bacillales</taxon>
        <taxon>Paenibacillaceae</taxon>
        <taxon>Paenibacillus</taxon>
    </lineage>
</organism>
<accession>A0A100VRT0</accession>
<dbReference type="Proteomes" id="UP000069697">
    <property type="component" value="Unassembled WGS sequence"/>
</dbReference>
<evidence type="ECO:0000256" key="1">
    <source>
        <dbReference type="SAM" id="Coils"/>
    </source>
</evidence>
<keyword evidence="1" id="KW-0175">Coiled coil</keyword>
<sequence length="125" mass="14424">MYNDQKAQFNQMVERSVEQANKNLSGAKGVVSVRLSQEEIDIIDQLVFLELAKNRSDATAMLIREGIRTHQTLLDEIREYTAELERVKAKIQQTIRDSGLVTRLHRISDDESVMYEGEAREKDEK</sequence>
<feature type="coiled-coil region" evidence="1">
    <location>
        <begin position="70"/>
        <end position="97"/>
    </location>
</feature>
<comment type="caution">
    <text evidence="2">The sequence shown here is derived from an EMBL/GenBank/DDBJ whole genome shotgun (WGS) entry which is preliminary data.</text>
</comment>
<evidence type="ECO:0000313" key="3">
    <source>
        <dbReference type="Proteomes" id="UP000069697"/>
    </source>
</evidence>
<dbReference type="AlphaFoldDB" id="A0A100VRT0"/>
<dbReference type="EMBL" id="BCNV01000006">
    <property type="protein sequence ID" value="GAS84882.1"/>
    <property type="molecule type" value="Genomic_DNA"/>
</dbReference>
<dbReference type="RefSeq" id="WP_062837265.1">
    <property type="nucleotide sequence ID" value="NZ_BCNV01000006.1"/>
</dbReference>
<proteinExistence type="predicted"/>
<protein>
    <submittedName>
        <fullName evidence="2">Uncharacterized protein</fullName>
    </submittedName>
</protein>
<reference evidence="3" key="2">
    <citation type="submission" date="2016-01" db="EMBL/GenBank/DDBJ databases">
        <title>Draft Genome Sequence of Paenibacillus amylolyticus Heshi-A3 that Was Isolated from Fermented Rice Bran with Aging Salted Mackerel, Which Was Named Heshiko as Traditional Fermented Seafood in Japan.</title>
        <authorList>
            <person name="Akuzawa S."/>
            <person name="Nakagawa J."/>
            <person name="Kanekatsu T."/>
            <person name="Kubota E."/>
            <person name="Ohtake R."/>
            <person name="Suzuki T."/>
            <person name="Kanesaki Y."/>
        </authorList>
    </citation>
    <scope>NUCLEOTIDE SEQUENCE [LARGE SCALE GENOMIC DNA]</scope>
    <source>
        <strain evidence="3">Heshi-A3</strain>
    </source>
</reference>
<name>A0A100VRT0_PAEAM</name>